<dbReference type="GO" id="GO:0008757">
    <property type="term" value="F:S-adenosylmethionine-dependent methyltransferase activity"/>
    <property type="evidence" value="ECO:0007669"/>
    <property type="project" value="TreeGrafter"/>
</dbReference>
<dbReference type="AlphaFoldDB" id="A0A2W1LWP4"/>
<evidence type="ECO:0000313" key="5">
    <source>
        <dbReference type="Proteomes" id="UP000249522"/>
    </source>
</evidence>
<keyword evidence="5" id="KW-1185">Reference proteome</keyword>
<dbReference type="Proteomes" id="UP000249522">
    <property type="component" value="Unassembled WGS sequence"/>
</dbReference>
<sequence length="210" mass="22428">MHNAEHYAESLYPPDADLQRAEEGIRAAGMPAISVAPAYGKLLTLLVRASGASSILEIGALGGYSGICLARGLGEGGMLTSLEVRHEYVDVAYAHMTAAGLGGKVNYLIGDARDSLAELAGDGKRYDFFFIDADKEGYPDYLEWCMKLALPGAIIAADNVFLKGRISNPEKQGPSVRAMRMFNERIAADERLDSTILPAYDGLALAVVKG</sequence>
<evidence type="ECO:0000313" key="4">
    <source>
        <dbReference type="EMBL" id="PZD95927.1"/>
    </source>
</evidence>
<dbReference type="Gene3D" id="3.40.50.150">
    <property type="entry name" value="Vaccinia Virus protein VP39"/>
    <property type="match status" value="1"/>
</dbReference>
<dbReference type="PANTHER" id="PTHR10509">
    <property type="entry name" value="O-METHYLTRANSFERASE-RELATED"/>
    <property type="match status" value="1"/>
</dbReference>
<comment type="caution">
    <text evidence="4">The sequence shown here is derived from an EMBL/GenBank/DDBJ whole genome shotgun (WGS) entry which is preliminary data.</text>
</comment>
<dbReference type="RefSeq" id="WP_111146672.1">
    <property type="nucleotide sequence ID" value="NZ_QKRB01000043.1"/>
</dbReference>
<dbReference type="SUPFAM" id="SSF53335">
    <property type="entry name" value="S-adenosyl-L-methionine-dependent methyltransferases"/>
    <property type="match status" value="1"/>
</dbReference>
<gene>
    <name evidence="4" type="ORF">DNH61_10845</name>
</gene>
<name>A0A2W1LWP4_9BACL</name>
<dbReference type="GO" id="GO:0032259">
    <property type="term" value="P:methylation"/>
    <property type="evidence" value="ECO:0007669"/>
    <property type="project" value="UniProtKB-KW"/>
</dbReference>
<dbReference type="GO" id="GO:0008171">
    <property type="term" value="F:O-methyltransferase activity"/>
    <property type="evidence" value="ECO:0007669"/>
    <property type="project" value="InterPro"/>
</dbReference>
<dbReference type="InterPro" id="IPR002935">
    <property type="entry name" value="SAM_O-MeTrfase"/>
</dbReference>
<dbReference type="InterPro" id="IPR029063">
    <property type="entry name" value="SAM-dependent_MTases_sf"/>
</dbReference>
<dbReference type="InterPro" id="IPR050362">
    <property type="entry name" value="Cation-dep_OMT"/>
</dbReference>
<evidence type="ECO:0000256" key="2">
    <source>
        <dbReference type="ARBA" id="ARBA00022679"/>
    </source>
</evidence>
<dbReference type="PROSITE" id="PS51682">
    <property type="entry name" value="SAM_OMT_I"/>
    <property type="match status" value="1"/>
</dbReference>
<accession>A0A2W1LWP4</accession>
<evidence type="ECO:0000256" key="3">
    <source>
        <dbReference type="ARBA" id="ARBA00022691"/>
    </source>
</evidence>
<keyword evidence="1 4" id="KW-0489">Methyltransferase</keyword>
<protein>
    <submittedName>
        <fullName evidence="4">O-methyltransferase</fullName>
    </submittedName>
</protein>
<dbReference type="OrthoDB" id="9799672at2"/>
<proteinExistence type="predicted"/>
<reference evidence="4 5" key="1">
    <citation type="submission" date="2018-06" db="EMBL/GenBank/DDBJ databases">
        <title>Paenibacillus imtechensis sp. nov.</title>
        <authorList>
            <person name="Pinnaka A.K."/>
            <person name="Singh H."/>
            <person name="Kaur M."/>
        </authorList>
    </citation>
    <scope>NUCLEOTIDE SEQUENCE [LARGE SCALE GENOMIC DNA]</scope>
    <source>
        <strain evidence="4 5">SMB1</strain>
    </source>
</reference>
<evidence type="ECO:0000256" key="1">
    <source>
        <dbReference type="ARBA" id="ARBA00022603"/>
    </source>
</evidence>
<dbReference type="PANTHER" id="PTHR10509:SF14">
    <property type="entry name" value="CAFFEOYL-COA O-METHYLTRANSFERASE 3-RELATED"/>
    <property type="match status" value="1"/>
</dbReference>
<organism evidence="4 5">
    <name type="scientific">Paenibacillus sambharensis</name>
    <dbReference type="NCBI Taxonomy" id="1803190"/>
    <lineage>
        <taxon>Bacteria</taxon>
        <taxon>Bacillati</taxon>
        <taxon>Bacillota</taxon>
        <taxon>Bacilli</taxon>
        <taxon>Bacillales</taxon>
        <taxon>Paenibacillaceae</taxon>
        <taxon>Paenibacillus</taxon>
    </lineage>
</organism>
<dbReference type="Pfam" id="PF01596">
    <property type="entry name" value="Methyltransf_3"/>
    <property type="match status" value="1"/>
</dbReference>
<keyword evidence="2 4" id="KW-0808">Transferase</keyword>
<dbReference type="EMBL" id="QKRB01000043">
    <property type="protein sequence ID" value="PZD95927.1"/>
    <property type="molecule type" value="Genomic_DNA"/>
</dbReference>
<keyword evidence="3" id="KW-0949">S-adenosyl-L-methionine</keyword>